<dbReference type="Proteomes" id="UP000611640">
    <property type="component" value="Chromosome"/>
</dbReference>
<organism evidence="1 2">
    <name type="scientific">Actinocatenispora thailandica</name>
    <dbReference type="NCBI Taxonomy" id="227318"/>
    <lineage>
        <taxon>Bacteria</taxon>
        <taxon>Bacillati</taxon>
        <taxon>Actinomycetota</taxon>
        <taxon>Actinomycetes</taxon>
        <taxon>Micromonosporales</taxon>
        <taxon>Micromonosporaceae</taxon>
        <taxon>Actinocatenispora</taxon>
    </lineage>
</organism>
<dbReference type="AlphaFoldDB" id="A0A7R7HZ33"/>
<gene>
    <name evidence="1" type="ORF">Athai_42160</name>
</gene>
<dbReference type="CDD" id="cd11532">
    <property type="entry name" value="NTP-PPase_COG4997"/>
    <property type="match status" value="1"/>
</dbReference>
<dbReference type="KEGG" id="atl:Athai_42160"/>
<dbReference type="SUPFAM" id="SSF101386">
    <property type="entry name" value="all-alpha NTP pyrophosphatases"/>
    <property type="match status" value="1"/>
</dbReference>
<accession>A0A7R7HZ33</accession>
<dbReference type="EMBL" id="AP023355">
    <property type="protein sequence ID" value="BCJ36713.1"/>
    <property type="molecule type" value="Genomic_DNA"/>
</dbReference>
<name>A0A7R7HZ33_9ACTN</name>
<evidence type="ECO:0000313" key="1">
    <source>
        <dbReference type="EMBL" id="BCJ36713.1"/>
    </source>
</evidence>
<sequence length="105" mass="12016">MPTERHDKLVRDRIPEIVTASGARPETRVADPVEFRALLRAKLVEEVHEFLEDENPAELADIMEIVRALAVDLSTDPDELERMREKKVTERGGYDERIVLLAVHS</sequence>
<proteinExistence type="predicted"/>
<reference evidence="1 2" key="1">
    <citation type="submission" date="2020-08" db="EMBL/GenBank/DDBJ databases">
        <title>Whole genome shotgun sequence of Actinocatenispora thailandica NBRC 105041.</title>
        <authorList>
            <person name="Komaki H."/>
            <person name="Tamura T."/>
        </authorList>
    </citation>
    <scope>NUCLEOTIDE SEQUENCE [LARGE SCALE GENOMIC DNA]</scope>
    <source>
        <strain evidence="1 2">NBRC 105041</strain>
    </source>
</reference>
<evidence type="ECO:0000313" key="2">
    <source>
        <dbReference type="Proteomes" id="UP000611640"/>
    </source>
</evidence>
<keyword evidence="2" id="KW-1185">Reference proteome</keyword>
<protein>
    <submittedName>
        <fullName evidence="1">Phosphoribosyl-ATP pyrophosphohydrolase</fullName>
    </submittedName>
</protein>
<dbReference type="RefSeq" id="WP_203963048.1">
    <property type="nucleotide sequence ID" value="NZ_AP023355.1"/>
</dbReference>
<dbReference type="InterPro" id="IPR038735">
    <property type="entry name" value="MSMEG_1276-like_NTP-PPase_dom"/>
</dbReference>